<keyword evidence="2" id="KW-1185">Reference proteome</keyword>
<evidence type="ECO:0008006" key="3">
    <source>
        <dbReference type="Google" id="ProtNLM"/>
    </source>
</evidence>
<organism evidence="1 2">
    <name type="scientific">Amblyomma americanum</name>
    <name type="common">Lone star tick</name>
    <dbReference type="NCBI Taxonomy" id="6943"/>
    <lineage>
        <taxon>Eukaryota</taxon>
        <taxon>Metazoa</taxon>
        <taxon>Ecdysozoa</taxon>
        <taxon>Arthropoda</taxon>
        <taxon>Chelicerata</taxon>
        <taxon>Arachnida</taxon>
        <taxon>Acari</taxon>
        <taxon>Parasitiformes</taxon>
        <taxon>Ixodida</taxon>
        <taxon>Ixodoidea</taxon>
        <taxon>Ixodidae</taxon>
        <taxon>Amblyomminae</taxon>
        <taxon>Amblyomma</taxon>
    </lineage>
</organism>
<evidence type="ECO:0000313" key="2">
    <source>
        <dbReference type="Proteomes" id="UP001321473"/>
    </source>
</evidence>
<dbReference type="Proteomes" id="UP001321473">
    <property type="component" value="Unassembled WGS sequence"/>
</dbReference>
<dbReference type="AlphaFoldDB" id="A0AAQ4EWH2"/>
<proteinExistence type="predicted"/>
<accession>A0AAQ4EWH2</accession>
<protein>
    <recommendedName>
        <fullName evidence="3">Secreted protein</fullName>
    </recommendedName>
</protein>
<gene>
    <name evidence="1" type="ORF">V5799_019544</name>
</gene>
<comment type="caution">
    <text evidence="1">The sequence shown here is derived from an EMBL/GenBank/DDBJ whole genome shotgun (WGS) entry which is preliminary data.</text>
</comment>
<reference evidence="1 2" key="1">
    <citation type="journal article" date="2023" name="Arcadia Sci">
        <title>De novo assembly of a long-read Amblyomma americanum tick genome.</title>
        <authorList>
            <person name="Chou S."/>
            <person name="Poskanzer K.E."/>
            <person name="Rollins M."/>
            <person name="Thuy-Boun P.S."/>
        </authorList>
    </citation>
    <scope>NUCLEOTIDE SEQUENCE [LARGE SCALE GENOMIC DNA]</scope>
    <source>
        <strain evidence="1">F_SG_1</strain>
        <tissue evidence="1">Salivary glands</tissue>
    </source>
</reference>
<dbReference type="EMBL" id="JARKHS020010149">
    <property type="protein sequence ID" value="KAK8779119.1"/>
    <property type="molecule type" value="Genomic_DNA"/>
</dbReference>
<name>A0AAQ4EWH2_AMBAM</name>
<sequence length="105" mass="11235">MAAGIIVATEATSTVLGGVRNQIQPDARREDIQKWRQRLPPKPAGTAAGATAAALAAGERLRLPSSRHDYRQPDLLFLSVQVFSMLLGPCSGNVHQAGRAQMDMV</sequence>
<evidence type="ECO:0000313" key="1">
    <source>
        <dbReference type="EMBL" id="KAK8779119.1"/>
    </source>
</evidence>